<feature type="compositionally biased region" description="Pro residues" evidence="1">
    <location>
        <begin position="107"/>
        <end position="117"/>
    </location>
</feature>
<dbReference type="AlphaFoldDB" id="A0A8T0NFL2"/>
<feature type="compositionally biased region" description="Basic and acidic residues" evidence="1">
    <location>
        <begin position="1"/>
        <end position="12"/>
    </location>
</feature>
<protein>
    <submittedName>
        <fullName evidence="2">Uncharacterized protein</fullName>
    </submittedName>
</protein>
<organism evidence="2 3">
    <name type="scientific">Panicum virgatum</name>
    <name type="common">Blackwell switchgrass</name>
    <dbReference type="NCBI Taxonomy" id="38727"/>
    <lineage>
        <taxon>Eukaryota</taxon>
        <taxon>Viridiplantae</taxon>
        <taxon>Streptophyta</taxon>
        <taxon>Embryophyta</taxon>
        <taxon>Tracheophyta</taxon>
        <taxon>Spermatophyta</taxon>
        <taxon>Magnoliopsida</taxon>
        <taxon>Liliopsida</taxon>
        <taxon>Poales</taxon>
        <taxon>Poaceae</taxon>
        <taxon>PACMAD clade</taxon>
        <taxon>Panicoideae</taxon>
        <taxon>Panicodae</taxon>
        <taxon>Paniceae</taxon>
        <taxon>Panicinae</taxon>
        <taxon>Panicum</taxon>
        <taxon>Panicum sect. Hiantes</taxon>
    </lineage>
</organism>
<reference evidence="2" key="1">
    <citation type="submission" date="2020-05" db="EMBL/GenBank/DDBJ databases">
        <title>WGS assembly of Panicum virgatum.</title>
        <authorList>
            <person name="Lovell J.T."/>
            <person name="Jenkins J."/>
            <person name="Shu S."/>
            <person name="Juenger T.E."/>
            <person name="Schmutz J."/>
        </authorList>
    </citation>
    <scope>NUCLEOTIDE SEQUENCE</scope>
    <source>
        <strain evidence="2">AP13</strain>
    </source>
</reference>
<dbReference type="Proteomes" id="UP000823388">
    <property type="component" value="Chromosome 9K"/>
</dbReference>
<dbReference type="EMBL" id="CM029053">
    <property type="protein sequence ID" value="KAG2546979.1"/>
    <property type="molecule type" value="Genomic_DNA"/>
</dbReference>
<feature type="region of interest" description="Disordered" evidence="1">
    <location>
        <begin position="151"/>
        <end position="174"/>
    </location>
</feature>
<evidence type="ECO:0000313" key="2">
    <source>
        <dbReference type="EMBL" id="KAG2546979.1"/>
    </source>
</evidence>
<accession>A0A8T0NFL2</accession>
<comment type="caution">
    <text evidence="2">The sequence shown here is derived from an EMBL/GenBank/DDBJ whole genome shotgun (WGS) entry which is preliminary data.</text>
</comment>
<gene>
    <name evidence="2" type="ORF">PVAP13_9KG063857</name>
</gene>
<keyword evidence="3" id="KW-1185">Reference proteome</keyword>
<feature type="compositionally biased region" description="Low complexity" evidence="1">
    <location>
        <begin position="26"/>
        <end position="35"/>
    </location>
</feature>
<name>A0A8T0NFL2_PANVG</name>
<sequence>MRRSSKMAERAFLKPSPPDLPPPLLLRPQGLRALPAGRPVAQDRPSHGPAHGWGSARTECAAGVAPVAPPRHPRRGCQRANNGVDPKGATDRLRCPGMTPTHASPPSSAPAPRPPPARRIAYPTTGACSRRTRQGTHEPQGAASLDLLRSRQTPARQCRARRGRHRRHAPQRPQRALRCRAEGSMEVARVCACQDVGFWCRAKLSALGLFGLLCQATDKNIGQLRPQYRNMQYMPNGLRYRHYCHI</sequence>
<feature type="region of interest" description="Disordered" evidence="1">
    <location>
        <begin position="1"/>
        <end position="122"/>
    </location>
</feature>
<evidence type="ECO:0000313" key="3">
    <source>
        <dbReference type="Proteomes" id="UP000823388"/>
    </source>
</evidence>
<proteinExistence type="predicted"/>
<feature type="compositionally biased region" description="Pro residues" evidence="1">
    <location>
        <begin position="15"/>
        <end position="25"/>
    </location>
</feature>
<evidence type="ECO:0000256" key="1">
    <source>
        <dbReference type="SAM" id="MobiDB-lite"/>
    </source>
</evidence>
<feature type="compositionally biased region" description="Basic residues" evidence="1">
    <location>
        <begin position="158"/>
        <end position="174"/>
    </location>
</feature>